<evidence type="ECO:0000256" key="4">
    <source>
        <dbReference type="ARBA" id="ARBA00022723"/>
    </source>
</evidence>
<evidence type="ECO:0000256" key="6">
    <source>
        <dbReference type="ARBA" id="ARBA00023235"/>
    </source>
</evidence>
<evidence type="ECO:0000259" key="8">
    <source>
        <dbReference type="Pfam" id="PF02878"/>
    </source>
</evidence>
<keyword evidence="5 7" id="KW-0460">Magnesium</keyword>
<accession>A0A1M6DC85</accession>
<feature type="domain" description="Alpha-D-phosphohexomutase alpha/beta/alpha" evidence="10">
    <location>
        <begin position="322"/>
        <end position="443"/>
    </location>
</feature>
<evidence type="ECO:0000313" key="12">
    <source>
        <dbReference type="Proteomes" id="UP000184488"/>
    </source>
</evidence>
<dbReference type="CDD" id="cd05799">
    <property type="entry name" value="PGM2"/>
    <property type="match status" value="1"/>
</dbReference>
<dbReference type="Gene3D" id="3.40.120.10">
    <property type="entry name" value="Alpha-D-Glucose-1,6-Bisphosphate, subunit A, domain 3"/>
    <property type="match status" value="3"/>
</dbReference>
<keyword evidence="3" id="KW-0597">Phosphoprotein</keyword>
<dbReference type="InterPro" id="IPR016055">
    <property type="entry name" value="A-D-PHexomutase_a/b/a-I/II/III"/>
</dbReference>
<dbReference type="AlphaFoldDB" id="A0A1M6DC85"/>
<dbReference type="Pfam" id="PF02879">
    <property type="entry name" value="PGM_PMM_II"/>
    <property type="match status" value="1"/>
</dbReference>
<keyword evidence="4 7" id="KW-0479">Metal-binding</keyword>
<dbReference type="InterPro" id="IPR005845">
    <property type="entry name" value="A-D-PHexomutase_a/b/a-II"/>
</dbReference>
<evidence type="ECO:0000259" key="10">
    <source>
        <dbReference type="Pfam" id="PF02880"/>
    </source>
</evidence>
<feature type="domain" description="Alpha-D-phosphohexomutase alpha/beta/alpha" evidence="9">
    <location>
        <begin position="208"/>
        <end position="310"/>
    </location>
</feature>
<dbReference type="InterPro" id="IPR005844">
    <property type="entry name" value="A-D-PHexomutase_a/b/a-I"/>
</dbReference>
<reference evidence="12" key="1">
    <citation type="submission" date="2016-11" db="EMBL/GenBank/DDBJ databases">
        <authorList>
            <person name="Varghese N."/>
            <person name="Submissions S."/>
        </authorList>
    </citation>
    <scope>NUCLEOTIDE SEQUENCE [LARGE SCALE GENOMIC DNA]</scope>
    <source>
        <strain evidence="12">DSM 18829</strain>
    </source>
</reference>
<dbReference type="EMBL" id="FQZI01000002">
    <property type="protein sequence ID" value="SHI70862.1"/>
    <property type="molecule type" value="Genomic_DNA"/>
</dbReference>
<keyword evidence="12" id="KW-1185">Reference proteome</keyword>
<dbReference type="PANTHER" id="PTHR45745:SF1">
    <property type="entry name" value="PHOSPHOGLUCOMUTASE 2B-RELATED"/>
    <property type="match status" value="1"/>
</dbReference>
<dbReference type="GO" id="GO:0000287">
    <property type="term" value="F:magnesium ion binding"/>
    <property type="evidence" value="ECO:0007669"/>
    <property type="project" value="InterPro"/>
</dbReference>
<evidence type="ECO:0000313" key="11">
    <source>
        <dbReference type="EMBL" id="SHI70862.1"/>
    </source>
</evidence>
<dbReference type="GO" id="GO:0005975">
    <property type="term" value="P:carbohydrate metabolic process"/>
    <property type="evidence" value="ECO:0007669"/>
    <property type="project" value="InterPro"/>
</dbReference>
<evidence type="ECO:0000256" key="7">
    <source>
        <dbReference type="RuleBase" id="RU004326"/>
    </source>
</evidence>
<dbReference type="Gene3D" id="3.30.310.50">
    <property type="entry name" value="Alpha-D-phosphohexomutase, C-terminal domain"/>
    <property type="match status" value="1"/>
</dbReference>
<dbReference type="GO" id="GO:0006166">
    <property type="term" value="P:purine ribonucleoside salvage"/>
    <property type="evidence" value="ECO:0007669"/>
    <property type="project" value="TreeGrafter"/>
</dbReference>
<dbReference type="GO" id="GO:0008973">
    <property type="term" value="F:phosphopentomutase activity"/>
    <property type="evidence" value="ECO:0007669"/>
    <property type="project" value="TreeGrafter"/>
</dbReference>
<dbReference type="PRINTS" id="PR00509">
    <property type="entry name" value="PGMPMM"/>
</dbReference>
<gene>
    <name evidence="11" type="ORF">SAMN05444363_1363</name>
</gene>
<protein>
    <submittedName>
        <fullName evidence="11">Phosphomannomutase</fullName>
    </submittedName>
</protein>
<feature type="domain" description="Alpha-D-phosphohexomutase alpha/beta/alpha" evidence="8">
    <location>
        <begin position="47"/>
        <end position="184"/>
    </location>
</feature>
<dbReference type="OrthoDB" id="9806956at2"/>
<dbReference type="STRING" id="415425.SAMN05444363_1363"/>
<dbReference type="InterPro" id="IPR036900">
    <property type="entry name" value="A-D-PHexomutase_C_sf"/>
</dbReference>
<organism evidence="11 12">
    <name type="scientific">Flavobacterium terrae</name>
    <dbReference type="NCBI Taxonomy" id="415425"/>
    <lineage>
        <taxon>Bacteria</taxon>
        <taxon>Pseudomonadati</taxon>
        <taxon>Bacteroidota</taxon>
        <taxon>Flavobacteriia</taxon>
        <taxon>Flavobacteriales</taxon>
        <taxon>Flavobacteriaceae</taxon>
        <taxon>Flavobacterium</taxon>
    </lineage>
</organism>
<evidence type="ECO:0000256" key="5">
    <source>
        <dbReference type="ARBA" id="ARBA00022842"/>
    </source>
</evidence>
<dbReference type="SUPFAM" id="SSF55957">
    <property type="entry name" value="Phosphoglucomutase, C-terminal domain"/>
    <property type="match status" value="1"/>
</dbReference>
<comment type="similarity">
    <text evidence="2 7">Belongs to the phosphohexose mutase family.</text>
</comment>
<dbReference type="PROSITE" id="PS00710">
    <property type="entry name" value="PGM_PMM"/>
    <property type="match status" value="1"/>
</dbReference>
<dbReference type="RefSeq" id="WP_073310393.1">
    <property type="nucleotide sequence ID" value="NZ_FQZI01000002.1"/>
</dbReference>
<dbReference type="Pfam" id="PF02878">
    <property type="entry name" value="PGM_PMM_I"/>
    <property type="match status" value="1"/>
</dbReference>
<evidence type="ECO:0000259" key="9">
    <source>
        <dbReference type="Pfam" id="PF02879"/>
    </source>
</evidence>
<dbReference type="Pfam" id="PF02880">
    <property type="entry name" value="PGM_PMM_III"/>
    <property type="match status" value="1"/>
</dbReference>
<evidence type="ECO:0000256" key="1">
    <source>
        <dbReference type="ARBA" id="ARBA00001946"/>
    </source>
</evidence>
<name>A0A1M6DC85_9FLAO</name>
<dbReference type="InterPro" id="IPR005846">
    <property type="entry name" value="A-D-PHexomutase_a/b/a-III"/>
</dbReference>
<evidence type="ECO:0000256" key="2">
    <source>
        <dbReference type="ARBA" id="ARBA00010231"/>
    </source>
</evidence>
<evidence type="ECO:0000256" key="3">
    <source>
        <dbReference type="ARBA" id="ARBA00022553"/>
    </source>
</evidence>
<dbReference type="Proteomes" id="UP000184488">
    <property type="component" value="Unassembled WGS sequence"/>
</dbReference>
<sequence length="575" mass="63887">MHIEKAILDKVNIWLTPTFDNQTQEAIKEMMTSSPKELEDSFYKNLEFGTGGMRGIMGVGTNRINKYTLGKNTQGLSDYLKKCFPGEELKAAIAYDCRNNSNTLAKVVADVFSANGIKVYLFSDMRPTPELSFAVKHLNCHVGIVLTASHNPPEYNGYKVYWQDGGQIVPPQDGEVIKIIENLEYTDVNFNANENLIEYIDVAVDEAFRDSTVANASFETSKSARENLKIVYTPLHGTSIKAIPGVLAKAGYTDVNIVKEQEVPNGNFPTVKSPNPEEPEALEMAMQLAEKINADIVVGTDPDSDRLGVAVRNTKGEMILLNGNQTMVVMTAFLLEQWKKQGKLTGQEFIGSTIVSTPMMLDLAEAYGVECKVGLTGFKWIAKFIKDFPNQKFIGGGEESFGFMVGDAVRDKDGVGAILLVCEIAAQAKEKGSTLYQELLQMYVDFGFYKEHLISITKKGIEGANEIKQMMIDLRENPLSQINGQRVVCVEDYQSSKGKDFMNNEEFEITIPKSNVLIYYLEDGSKICARPSGTEPKIKFYFSVNCTIENLSDIPEAEQLLDAKITNIIKELNLN</sequence>
<dbReference type="InterPro" id="IPR016066">
    <property type="entry name" value="A-D-PHexomutase_CS"/>
</dbReference>
<dbReference type="InterPro" id="IPR005841">
    <property type="entry name" value="Alpha-D-phosphohexomutase_SF"/>
</dbReference>
<proteinExistence type="inferred from homology"/>
<dbReference type="SUPFAM" id="SSF53738">
    <property type="entry name" value="Phosphoglucomutase, first 3 domains"/>
    <property type="match status" value="3"/>
</dbReference>
<dbReference type="PANTHER" id="PTHR45745">
    <property type="entry name" value="PHOSPHOMANNOMUTASE 45A"/>
    <property type="match status" value="1"/>
</dbReference>
<comment type="cofactor">
    <cofactor evidence="1">
        <name>Mg(2+)</name>
        <dbReference type="ChEBI" id="CHEBI:18420"/>
    </cofactor>
</comment>
<keyword evidence="6" id="KW-0413">Isomerase</keyword>